<keyword evidence="2" id="KW-1185">Reference proteome</keyword>
<dbReference type="Proteomes" id="UP000092321">
    <property type="component" value="Unassembled WGS sequence"/>
</dbReference>
<comment type="caution">
    <text evidence="1">The sequence shown here is derived from an EMBL/GenBank/DDBJ whole genome shotgun (WGS) entry which is preliminary data.</text>
</comment>
<sequence>MFMKHVNTSFKIAIDCVLMNSSYINKKYSPYLGLHESTSSNFVVLNMCSNMLLNLLQFVCKCFVFKAHLQMMIMNNKDYSPQLQVEMHLIDEMNSKTTKILFRAFKEYASKFRFYHYHSFKLCLFFDFFKQTYEDGTLFNVIFNTKLKHDPYSPLPKEICDHLLMRQYLKNYYYLDYFKEATFLLNKPEVTEYIKDCANVNCASFHPADEFYSFQKSSTQQQHHHHHHQNENYPNFSDENFNFEEYLRQLELQNMNFFGSSFMF</sequence>
<evidence type="ECO:0000313" key="2">
    <source>
        <dbReference type="Proteomes" id="UP000092321"/>
    </source>
</evidence>
<dbReference type="EMBL" id="LXPE01000325">
    <property type="protein sequence ID" value="OBA24948.1"/>
    <property type="molecule type" value="Genomic_DNA"/>
</dbReference>
<evidence type="ECO:0000313" key="1">
    <source>
        <dbReference type="EMBL" id="OBA24948.1"/>
    </source>
</evidence>
<reference evidence="2" key="1">
    <citation type="journal article" date="2016" name="Proc. Natl. Acad. Sci. U.S.A.">
        <title>Comparative genomics of biotechnologically important yeasts.</title>
        <authorList>
            <person name="Riley R."/>
            <person name="Haridas S."/>
            <person name="Wolfe K.H."/>
            <person name="Lopes M.R."/>
            <person name="Hittinger C.T."/>
            <person name="Goeker M."/>
            <person name="Salamov A.A."/>
            <person name="Wisecaver J.H."/>
            <person name="Long T.M."/>
            <person name="Calvey C.H."/>
            <person name="Aerts A.L."/>
            <person name="Barry K.W."/>
            <person name="Choi C."/>
            <person name="Clum A."/>
            <person name="Coughlan A.Y."/>
            <person name="Deshpande S."/>
            <person name="Douglass A.P."/>
            <person name="Hanson S.J."/>
            <person name="Klenk H.-P."/>
            <person name="LaButti K.M."/>
            <person name="Lapidus A."/>
            <person name="Lindquist E.A."/>
            <person name="Lipzen A.M."/>
            <person name="Meier-Kolthoff J.P."/>
            <person name="Ohm R.A."/>
            <person name="Otillar R.P."/>
            <person name="Pangilinan J.L."/>
            <person name="Peng Y."/>
            <person name="Rokas A."/>
            <person name="Rosa C.A."/>
            <person name="Scheuner C."/>
            <person name="Sibirny A.A."/>
            <person name="Slot J.C."/>
            <person name="Stielow J.B."/>
            <person name="Sun H."/>
            <person name="Kurtzman C.P."/>
            <person name="Blackwell M."/>
            <person name="Grigoriev I.V."/>
            <person name="Jeffries T.W."/>
        </authorList>
    </citation>
    <scope>NUCLEOTIDE SEQUENCE [LARGE SCALE GENOMIC DNA]</scope>
    <source>
        <strain evidence="2">NRRL Y-1626</strain>
    </source>
</reference>
<protein>
    <submittedName>
        <fullName evidence="1">Uncharacterized protein</fullName>
    </submittedName>
</protein>
<gene>
    <name evidence="1" type="ORF">HANVADRAFT_50491</name>
</gene>
<proteinExistence type="predicted"/>
<name>A0A1B7T8B0_9ASCO</name>
<accession>A0A1B7T8B0</accession>
<organism evidence="1 2">
    <name type="scientific">Hanseniaspora valbyensis NRRL Y-1626</name>
    <dbReference type="NCBI Taxonomy" id="766949"/>
    <lineage>
        <taxon>Eukaryota</taxon>
        <taxon>Fungi</taxon>
        <taxon>Dikarya</taxon>
        <taxon>Ascomycota</taxon>
        <taxon>Saccharomycotina</taxon>
        <taxon>Saccharomycetes</taxon>
        <taxon>Saccharomycodales</taxon>
        <taxon>Saccharomycodaceae</taxon>
        <taxon>Hanseniaspora</taxon>
    </lineage>
</organism>
<dbReference type="AlphaFoldDB" id="A0A1B7T8B0"/>